<dbReference type="EMBL" id="FPBD01000005">
    <property type="protein sequence ID" value="SFT96265.1"/>
    <property type="molecule type" value="Genomic_DNA"/>
</dbReference>
<protein>
    <submittedName>
        <fullName evidence="1">Uncharacterized protein</fullName>
    </submittedName>
</protein>
<evidence type="ECO:0000313" key="2">
    <source>
        <dbReference type="Proteomes" id="UP000183371"/>
    </source>
</evidence>
<reference evidence="2" key="1">
    <citation type="submission" date="2016-10" db="EMBL/GenBank/DDBJ databases">
        <authorList>
            <person name="Varghese N."/>
            <person name="Submissions S."/>
        </authorList>
    </citation>
    <scope>NUCLEOTIDE SEQUENCE [LARGE SCALE GENOMIC DNA]</scope>
    <source>
        <strain evidence="2">DSM 17465</strain>
    </source>
</reference>
<evidence type="ECO:0000313" key="1">
    <source>
        <dbReference type="EMBL" id="SFT96265.1"/>
    </source>
</evidence>
<proteinExistence type="predicted"/>
<dbReference type="AlphaFoldDB" id="A0A1I7CA14"/>
<accession>A0A1I7CA14</accession>
<dbReference type="RefSeq" id="WP_054783125.1">
    <property type="nucleotide sequence ID" value="NZ_FPBD01000005.1"/>
</dbReference>
<sequence>MPINTQSVTNVQATHPLQSAAGVQNVQSTNKAVEVGQSWKGSLSWQSGATPLEDNSHFRENLTNQAALLQPTAHSCMNCKEAVLLMGLKAYADTPESNRVIRELEDSVSDDIGYNEILDEVVGYDESEPATSFEAGDVVFFFADTHVALGAEDGKVLSLWFGPSSSGNLQEASPEDLFQLTKENPEVYYQAAKGWFNVESGDPEIEFQFLDVKSQLQDALEANGGLSPTQKYEFTAKIDGLLRQAGADPNNAWEFITVAKQPLEVLAK</sequence>
<name>A0A1I7CA14_9HYPH</name>
<keyword evidence="2" id="KW-1185">Reference proteome</keyword>
<organism evidence="1 2">
    <name type="scientific">Pseudovibrio denitrificans</name>
    <dbReference type="NCBI Taxonomy" id="258256"/>
    <lineage>
        <taxon>Bacteria</taxon>
        <taxon>Pseudomonadati</taxon>
        <taxon>Pseudomonadota</taxon>
        <taxon>Alphaproteobacteria</taxon>
        <taxon>Hyphomicrobiales</taxon>
        <taxon>Stappiaceae</taxon>
        <taxon>Pseudovibrio</taxon>
    </lineage>
</organism>
<gene>
    <name evidence="1" type="ORF">SAMN05444141_105363</name>
</gene>
<dbReference type="Proteomes" id="UP000183371">
    <property type="component" value="Unassembled WGS sequence"/>
</dbReference>